<evidence type="ECO:0000313" key="2">
    <source>
        <dbReference type="EMBL" id="DAD99539.1"/>
    </source>
</evidence>
<keyword evidence="1" id="KW-0472">Membrane</keyword>
<feature type="transmembrane region" description="Helical" evidence="1">
    <location>
        <begin position="5"/>
        <end position="24"/>
    </location>
</feature>
<keyword evidence="1" id="KW-1133">Transmembrane helix</keyword>
<protein>
    <submittedName>
        <fullName evidence="2">Uncharacterized protein</fullName>
    </submittedName>
</protein>
<evidence type="ECO:0000256" key="1">
    <source>
        <dbReference type="SAM" id="Phobius"/>
    </source>
</evidence>
<proteinExistence type="predicted"/>
<keyword evidence="1" id="KW-0812">Transmembrane</keyword>
<sequence length="66" mass="7432">MTIILVIAAVCVYDLCGLLAVLYINHTDRMDTVDGADNVIVLVFWPLLVVTRIGIACYRIIRRLLK</sequence>
<organism evidence="2">
    <name type="scientific">Siphoviridae sp. ctckI12</name>
    <dbReference type="NCBI Taxonomy" id="2825574"/>
    <lineage>
        <taxon>Viruses</taxon>
        <taxon>Duplodnaviria</taxon>
        <taxon>Heunggongvirae</taxon>
        <taxon>Uroviricota</taxon>
        <taxon>Caudoviricetes</taxon>
    </lineage>
</organism>
<feature type="transmembrane region" description="Helical" evidence="1">
    <location>
        <begin position="39"/>
        <end position="61"/>
    </location>
</feature>
<accession>A0A8S5P000</accession>
<reference evidence="2" key="1">
    <citation type="journal article" date="2021" name="Proc. Natl. Acad. Sci. U.S.A.">
        <title>A Catalog of Tens of Thousands of Viruses from Human Metagenomes Reveals Hidden Associations with Chronic Diseases.</title>
        <authorList>
            <person name="Tisza M.J."/>
            <person name="Buck C.B."/>
        </authorList>
    </citation>
    <scope>NUCLEOTIDE SEQUENCE</scope>
    <source>
        <strain evidence="2">CtckI12</strain>
    </source>
</reference>
<dbReference type="EMBL" id="BK015287">
    <property type="protein sequence ID" value="DAD99539.1"/>
    <property type="molecule type" value="Genomic_DNA"/>
</dbReference>
<name>A0A8S5P000_9CAUD</name>